<comment type="caution">
    <text evidence="1">The sequence shown here is derived from an EMBL/GenBank/DDBJ whole genome shotgun (WGS) entry which is preliminary data.</text>
</comment>
<dbReference type="EMBL" id="SRYA01000008">
    <property type="protein sequence ID" value="TGY97374.1"/>
    <property type="molecule type" value="Genomic_DNA"/>
</dbReference>
<reference evidence="1" key="1">
    <citation type="submission" date="2019-04" db="EMBL/GenBank/DDBJ databases">
        <title>Microbes associate with the intestines of laboratory mice.</title>
        <authorList>
            <person name="Navarre W."/>
            <person name="Wong E."/>
            <person name="Huang K."/>
            <person name="Tropini C."/>
            <person name="Ng K."/>
            <person name="Yu B."/>
        </authorList>
    </citation>
    <scope>NUCLEOTIDE SEQUENCE</scope>
    <source>
        <strain evidence="1">NM01_1-7b</strain>
    </source>
</reference>
<keyword evidence="2" id="KW-1185">Reference proteome</keyword>
<accession>A0AC61S0C3</accession>
<protein>
    <submittedName>
        <fullName evidence="1">Uncharacterized protein</fullName>
    </submittedName>
</protein>
<proteinExistence type="predicted"/>
<sequence length="760" mass="79910">MIIQHNLASMGAFRQSKVTSARKAKTSERLASGYRINRAADDAAGLSISQKMRAQIRGLNQANENIQDGINFVKVGEGGMQEVHKILQRIRELSVQAANDTNTLGDRNAIQLEIDALSAEISKIAYGTSFNGHHMLCGETAGVVGGSGSIGTGSVIGGAVSDALSNRTTYGGSGNDYMGSAICNPDGTIVFCGRTTSSDQDLDGVGSASGVQSGWVTKVGTDGEVLWTTKVDNAGRETFNSITATADGGYLAVGSSNGSPFLAKLDTNGSVAWTYQFQCSGTDNNANNAFLMQDGSGHVFLSIQSFDGNGIRDGRGNPLGGAALGGRDAIMLVIDPSVNPNDDYDAFEKKAYRVGGDGNEQIARLYPTSDGGYIGGNYTLTTNFVQSNNDGSISKPPADQIGNGSHSAFITKFDKNGDVEKILRFGDDHAPGTIHNSGENINQIIETSAGEYLVVGTAKISDTVGTAAPSTDETNGSNIWVMKLDKNLTPIWSRSYGSSKDDAGGVVVETEKGFAIAGKVGAMDRDVTQKPGYSGENAWVFMIDKDSGDIIWDEVHGGSRNDSFNFIFKDGNGDILLGGNSSSNDGDIAGKNKGDNDAWFLKLDGQTGGNAPSSGGGTGGGLSSAKNGFIYLQVGAYSGNFFRIDYADMRTTAVFGKDAVLNVMSHSAAQEVISLCDQAIGYVSKQRSRYGSYQNALEHLYAANAITSENVSASESRIADADMADEMVEFSRSQILEQVNSAVMAQANMANQSVMKLLQG</sequence>
<gene>
    <name evidence="1" type="ORF">E5329_05550</name>
</gene>
<organism evidence="1 2">
    <name type="scientific">Petralouisia muris</name>
    <dbReference type="NCBI Taxonomy" id="3032872"/>
    <lineage>
        <taxon>Bacteria</taxon>
        <taxon>Bacillati</taxon>
        <taxon>Bacillota</taxon>
        <taxon>Clostridia</taxon>
        <taxon>Lachnospirales</taxon>
        <taxon>Lachnospiraceae</taxon>
        <taxon>Petralouisia</taxon>
    </lineage>
</organism>
<dbReference type="Proteomes" id="UP000304953">
    <property type="component" value="Unassembled WGS sequence"/>
</dbReference>
<name>A0AC61S0C3_9FIRM</name>
<evidence type="ECO:0000313" key="1">
    <source>
        <dbReference type="EMBL" id="TGY97374.1"/>
    </source>
</evidence>
<evidence type="ECO:0000313" key="2">
    <source>
        <dbReference type="Proteomes" id="UP000304953"/>
    </source>
</evidence>